<dbReference type="NCBIfam" id="NF010557">
    <property type="entry name" value="PRK13952.1"/>
    <property type="match status" value="1"/>
</dbReference>
<evidence type="ECO:0000256" key="4">
    <source>
        <dbReference type="ARBA" id="ARBA00022448"/>
    </source>
</evidence>
<keyword evidence="4 12" id="KW-0813">Transport</keyword>
<keyword evidence="9 12" id="KW-0406">Ion transport</keyword>
<dbReference type="Gene3D" id="1.10.1200.120">
    <property type="entry name" value="Large-conductance mechanosensitive channel, MscL, domain 1"/>
    <property type="match status" value="1"/>
</dbReference>
<keyword evidence="7 12" id="KW-0812">Transmembrane</keyword>
<dbReference type="EMBL" id="QSCO01000018">
    <property type="protein sequence ID" value="RGY05401.1"/>
    <property type="molecule type" value="Genomic_DNA"/>
</dbReference>
<dbReference type="Proteomes" id="UP001212263">
    <property type="component" value="Unassembled WGS sequence"/>
</dbReference>
<dbReference type="InterPro" id="IPR001185">
    <property type="entry name" value="MS_channel"/>
</dbReference>
<dbReference type="PANTHER" id="PTHR30266">
    <property type="entry name" value="MECHANOSENSITIVE CHANNEL MSCL"/>
    <property type="match status" value="1"/>
</dbReference>
<comment type="function">
    <text evidence="12">Channel that opens in response to stretch forces in the membrane lipid bilayer. May participate in the regulation of osmotic pressure changes within the cell.</text>
</comment>
<reference evidence="18 19" key="1">
    <citation type="submission" date="2018-08" db="EMBL/GenBank/DDBJ databases">
        <title>A genome reference for cultivated species of the human gut microbiota.</title>
        <authorList>
            <person name="Zou Y."/>
            <person name="Xue W."/>
            <person name="Luo G."/>
        </authorList>
    </citation>
    <scope>NUCLEOTIDE SEQUENCE [LARGE SCALE GENOMIC DNA]</scope>
    <source>
        <strain evidence="16 18">AF14-6AC</strain>
        <strain evidence="15 19">AF16-14</strain>
        <strain evidence="17 20">OF03-11</strain>
    </source>
</reference>
<dbReference type="NCBIfam" id="NF001843">
    <property type="entry name" value="PRK00567.1-4"/>
    <property type="match status" value="1"/>
</dbReference>
<dbReference type="PROSITE" id="PS01327">
    <property type="entry name" value="MSCL"/>
    <property type="match status" value="1"/>
</dbReference>
<dbReference type="PANTHER" id="PTHR30266:SF2">
    <property type="entry name" value="LARGE-CONDUCTANCE MECHANOSENSITIVE CHANNEL"/>
    <property type="match status" value="1"/>
</dbReference>
<keyword evidence="10 12" id="KW-0472">Membrane</keyword>
<accession>A0A1Y4A568</accession>
<dbReference type="Proteomes" id="UP000284243">
    <property type="component" value="Unassembled WGS sequence"/>
</dbReference>
<evidence type="ECO:0000256" key="10">
    <source>
        <dbReference type="ARBA" id="ARBA00023136"/>
    </source>
</evidence>
<evidence type="ECO:0000256" key="12">
    <source>
        <dbReference type="HAMAP-Rule" id="MF_00115"/>
    </source>
</evidence>
<name>A0A1Y4A568_9BACT</name>
<dbReference type="PRINTS" id="PR01264">
    <property type="entry name" value="MECHCHANNEL"/>
</dbReference>
<keyword evidence="8 12" id="KW-1133">Transmembrane helix</keyword>
<reference evidence="13" key="2">
    <citation type="submission" date="2022-01" db="EMBL/GenBank/DDBJ databases">
        <title>Collection of gut derived symbiotic bacterial strains cultured from healthy donors.</title>
        <authorList>
            <person name="Lin H."/>
            <person name="Kohout C."/>
            <person name="Waligurski E."/>
            <person name="Pamer E.G."/>
        </authorList>
    </citation>
    <scope>NUCLEOTIDE SEQUENCE</scope>
    <source>
        <strain evidence="13">DFI.1.149</strain>
    </source>
</reference>
<feature type="transmembrane region" description="Helical" evidence="12">
    <location>
        <begin position="20"/>
        <end position="42"/>
    </location>
</feature>
<evidence type="ECO:0000256" key="5">
    <source>
        <dbReference type="ARBA" id="ARBA00022475"/>
    </source>
</evidence>
<dbReference type="EMBL" id="JAKNDN010000011">
    <property type="protein sequence ID" value="MCG4959637.1"/>
    <property type="molecule type" value="Genomic_DNA"/>
</dbReference>
<comment type="similarity">
    <text evidence="2 12">Belongs to the MscL family.</text>
</comment>
<dbReference type="Proteomes" id="UP000284434">
    <property type="component" value="Unassembled WGS sequence"/>
</dbReference>
<reference evidence="14" key="3">
    <citation type="submission" date="2023-01" db="EMBL/GenBank/DDBJ databases">
        <title>Human gut microbiome strain richness.</title>
        <authorList>
            <person name="Chen-Liaw A."/>
        </authorList>
    </citation>
    <scope>NUCLEOTIDE SEQUENCE</scope>
    <source>
        <strain evidence="14">RTP21484st1_B7_RTP21484_190118</strain>
    </source>
</reference>
<comment type="subunit">
    <text evidence="3 12">Homopentamer.</text>
</comment>
<keyword evidence="11 12" id="KW-0407">Ion channel</keyword>
<proteinExistence type="inferred from homology"/>
<dbReference type="NCBIfam" id="TIGR00220">
    <property type="entry name" value="mscL"/>
    <property type="match status" value="1"/>
</dbReference>
<evidence type="ECO:0000313" key="18">
    <source>
        <dbReference type="Proteomes" id="UP000283426"/>
    </source>
</evidence>
<evidence type="ECO:0000313" key="19">
    <source>
        <dbReference type="Proteomes" id="UP000284243"/>
    </source>
</evidence>
<keyword evidence="5 12" id="KW-1003">Cell membrane</keyword>
<evidence type="ECO:0000256" key="2">
    <source>
        <dbReference type="ARBA" id="ARBA00007254"/>
    </source>
</evidence>
<dbReference type="Proteomes" id="UP001199750">
    <property type="component" value="Unassembled WGS sequence"/>
</dbReference>
<dbReference type="FunFam" id="1.10.1200.120:FF:000001">
    <property type="entry name" value="Large-conductance mechanosensitive channel"/>
    <property type="match status" value="1"/>
</dbReference>
<evidence type="ECO:0000256" key="7">
    <source>
        <dbReference type="ARBA" id="ARBA00022692"/>
    </source>
</evidence>
<comment type="caution">
    <text evidence="15">The sequence shown here is derived from an EMBL/GenBank/DDBJ whole genome shotgun (WGS) entry which is preliminary data.</text>
</comment>
<gene>
    <name evidence="12 13" type="primary">mscL</name>
    <name evidence="16" type="ORF">DWW24_14135</name>
    <name evidence="15" type="ORF">DWW57_13055</name>
    <name evidence="17" type="ORF">DXA53_13020</name>
    <name evidence="13" type="ORF">L0P03_07190</name>
    <name evidence="14" type="ORF">PN645_10385</name>
</gene>
<dbReference type="GO" id="GO:0005886">
    <property type="term" value="C:plasma membrane"/>
    <property type="evidence" value="ECO:0007669"/>
    <property type="project" value="UniProtKB-SubCell"/>
</dbReference>
<sequence>MSFLKEFKTFAMRGNVVDMAVGIIIGGAFGKIVSSLVSDIIMPPIGLLIGGVKFESLKIVLKHAHTDAVTGKVTEAVSINYGNFINTALDFLIIAFSIFLFVKLINSMKRKEETKPTPPPAPSKEEQLLTEIRDLLKGKNS</sequence>
<dbReference type="AlphaFoldDB" id="A0A1Y4A568"/>
<evidence type="ECO:0000256" key="11">
    <source>
        <dbReference type="ARBA" id="ARBA00023303"/>
    </source>
</evidence>
<evidence type="ECO:0000313" key="13">
    <source>
        <dbReference type="EMBL" id="MCG4959637.1"/>
    </source>
</evidence>
<protein>
    <recommendedName>
        <fullName evidence="12">Large-conductance mechanosensitive channel</fullName>
    </recommendedName>
</protein>
<dbReference type="EMBL" id="QRYW01000031">
    <property type="protein sequence ID" value="RGV22761.1"/>
    <property type="molecule type" value="Genomic_DNA"/>
</dbReference>
<organism evidence="15 19">
    <name type="scientific">Odoribacter splanchnicus</name>
    <dbReference type="NCBI Taxonomy" id="28118"/>
    <lineage>
        <taxon>Bacteria</taxon>
        <taxon>Pseudomonadati</taxon>
        <taxon>Bacteroidota</taxon>
        <taxon>Bacteroidia</taxon>
        <taxon>Bacteroidales</taxon>
        <taxon>Odoribacteraceae</taxon>
        <taxon>Odoribacter</taxon>
    </lineage>
</organism>
<dbReference type="Pfam" id="PF01741">
    <property type="entry name" value="MscL"/>
    <property type="match status" value="1"/>
</dbReference>
<evidence type="ECO:0000313" key="16">
    <source>
        <dbReference type="EMBL" id="RGV22761.1"/>
    </source>
</evidence>
<dbReference type="RefSeq" id="WP_013611639.1">
    <property type="nucleotide sequence ID" value="NZ_BAABYK010000001.1"/>
</dbReference>
<dbReference type="GeneID" id="61274625"/>
<evidence type="ECO:0000313" key="14">
    <source>
        <dbReference type="EMBL" id="MDB9223410.1"/>
    </source>
</evidence>
<evidence type="ECO:0000313" key="15">
    <source>
        <dbReference type="EMBL" id="RGU55284.1"/>
    </source>
</evidence>
<dbReference type="EMBL" id="QRYC01000019">
    <property type="protein sequence ID" value="RGU55284.1"/>
    <property type="molecule type" value="Genomic_DNA"/>
</dbReference>
<dbReference type="InterPro" id="IPR037673">
    <property type="entry name" value="MSC/AndL"/>
</dbReference>
<evidence type="ECO:0000256" key="9">
    <source>
        <dbReference type="ARBA" id="ARBA00023065"/>
    </source>
</evidence>
<feature type="transmembrane region" description="Helical" evidence="12">
    <location>
        <begin position="84"/>
        <end position="105"/>
    </location>
</feature>
<comment type="subcellular location">
    <subcellularLocation>
        <location evidence="1 12">Cell membrane</location>
        <topology evidence="1 12">Multi-pass membrane protein</topology>
    </subcellularLocation>
</comment>
<evidence type="ECO:0000313" key="17">
    <source>
        <dbReference type="EMBL" id="RGY05401.1"/>
    </source>
</evidence>
<dbReference type="InterPro" id="IPR036019">
    <property type="entry name" value="MscL_channel"/>
</dbReference>
<dbReference type="HAMAP" id="MF_00115">
    <property type="entry name" value="MscL"/>
    <property type="match status" value="1"/>
</dbReference>
<dbReference type="InterPro" id="IPR019823">
    <property type="entry name" value="Mechanosensitive_channel_CS"/>
</dbReference>
<evidence type="ECO:0000256" key="8">
    <source>
        <dbReference type="ARBA" id="ARBA00022989"/>
    </source>
</evidence>
<dbReference type="OMA" id="FKTFAMR"/>
<dbReference type="Proteomes" id="UP000283426">
    <property type="component" value="Unassembled WGS sequence"/>
</dbReference>
<evidence type="ECO:0000256" key="1">
    <source>
        <dbReference type="ARBA" id="ARBA00004651"/>
    </source>
</evidence>
<keyword evidence="6" id="KW-0997">Cell inner membrane</keyword>
<evidence type="ECO:0000256" key="3">
    <source>
        <dbReference type="ARBA" id="ARBA00011255"/>
    </source>
</evidence>
<dbReference type="EMBL" id="JAQMRD010000012">
    <property type="protein sequence ID" value="MDB9223410.1"/>
    <property type="molecule type" value="Genomic_DNA"/>
</dbReference>
<evidence type="ECO:0000313" key="20">
    <source>
        <dbReference type="Proteomes" id="UP000284434"/>
    </source>
</evidence>
<dbReference type="GO" id="GO:0008381">
    <property type="term" value="F:mechanosensitive monoatomic ion channel activity"/>
    <property type="evidence" value="ECO:0007669"/>
    <property type="project" value="UniProtKB-UniRule"/>
</dbReference>
<evidence type="ECO:0000256" key="6">
    <source>
        <dbReference type="ARBA" id="ARBA00022519"/>
    </source>
</evidence>
<dbReference type="SUPFAM" id="SSF81330">
    <property type="entry name" value="Gated mechanosensitive channel"/>
    <property type="match status" value="1"/>
</dbReference>